<dbReference type="InterPro" id="IPR010679">
    <property type="entry name" value="DUF1254"/>
</dbReference>
<dbReference type="Proteomes" id="UP000626026">
    <property type="component" value="Unassembled WGS sequence"/>
</dbReference>
<evidence type="ECO:0000259" key="1">
    <source>
        <dbReference type="Pfam" id="PF06742"/>
    </source>
</evidence>
<reference evidence="3 4" key="1">
    <citation type="journal article" date="2013" name="Int. J. Syst. Evol. Microbiol.">
        <title>Roseomonas aerophila sp. nov., isolated from air.</title>
        <authorList>
            <person name="Kim S.J."/>
            <person name="Weon H.Y."/>
            <person name="Ahn J.H."/>
            <person name="Hong S.B."/>
            <person name="Seok S.J."/>
            <person name="Whang K.S."/>
            <person name="Kwon S.W."/>
        </authorList>
    </citation>
    <scope>NUCLEOTIDE SEQUENCE [LARGE SCALE GENOMIC DNA]</scope>
    <source>
        <strain evidence="3 4">NBRC 108923</strain>
    </source>
</reference>
<feature type="domain" description="DUF1214" evidence="1">
    <location>
        <begin position="339"/>
        <end position="461"/>
    </location>
</feature>
<accession>A0ABR7RKT0</accession>
<sequence length="479" mass="52390">MEDSPPAGAEEWESHYAYTLGLQAYIYGFPWMYLAQLRWLWTSEAGRKVAEAQHRSMPWAPLNNFFNVDHLATPEDQTGGSPNHDTLYSVAWLDLAAEPMVISAPAITDRFWCMQMCCIDSDNFTYIGSKATGNAAANYLVGGPGWHGAVPADVLDVLPRARTPAVLIFGRTGVNDDADGGADLQKARALQLQYRITPLSVWAGQPRHPSRPPHAQVPAGIDYENALGSWITMNRAMTENPPGAAPGIDQAELLRLFATIGIGPGQRLEDRSPATRAGLQRAAKHGLRLLRQMAKGRGKSINSWHYPPPIIGRAGQASDFVTRAAMQALAGISAHDPEQAVYVNTAKDSDGNALASDGAYVMAFDPAAGGFPPYQKEFHGFWSVTMYGADYNLVKGTDNYFVNGYYPRFQTLGPDGNMTVLIQREQPPDPLPDGTYWLQTPDPADPTTASWYLILRVYAPGPEVSFIQSWAPPAIRRVS</sequence>
<dbReference type="Pfam" id="PF06863">
    <property type="entry name" value="DUF1254"/>
    <property type="match status" value="1"/>
</dbReference>
<dbReference type="Gene3D" id="2.60.40.1610">
    <property type="entry name" value="Domain of unknown function DUF1254"/>
    <property type="match status" value="1"/>
</dbReference>
<protein>
    <submittedName>
        <fullName evidence="3">DUF1254 domain-containing protein</fullName>
    </submittedName>
</protein>
<dbReference type="SUPFAM" id="SSF160935">
    <property type="entry name" value="VPA0735-like"/>
    <property type="match status" value="1"/>
</dbReference>
<dbReference type="InterPro" id="IPR037049">
    <property type="entry name" value="DUF1214_C_sf"/>
</dbReference>
<dbReference type="Pfam" id="PF06742">
    <property type="entry name" value="DUF1214"/>
    <property type="match status" value="1"/>
</dbReference>
<gene>
    <name evidence="3" type="ORF">IBL26_07740</name>
</gene>
<dbReference type="Gene3D" id="2.60.120.600">
    <property type="entry name" value="Domain of unknown function DUF1214, C-terminal domain"/>
    <property type="match status" value="1"/>
</dbReference>
<dbReference type="PANTHER" id="PTHR36509">
    <property type="entry name" value="BLL3101 PROTEIN"/>
    <property type="match status" value="1"/>
</dbReference>
<proteinExistence type="predicted"/>
<dbReference type="PANTHER" id="PTHR36509:SF2">
    <property type="entry name" value="BLL3101 PROTEIN"/>
    <property type="match status" value="1"/>
</dbReference>
<keyword evidence="4" id="KW-1185">Reference proteome</keyword>
<evidence type="ECO:0000313" key="3">
    <source>
        <dbReference type="EMBL" id="MBC9206725.1"/>
    </source>
</evidence>
<name>A0ABR7RKT0_9PROT</name>
<organism evidence="3 4">
    <name type="scientific">Teichococcus aerophilus</name>
    <dbReference type="NCBI Taxonomy" id="1224513"/>
    <lineage>
        <taxon>Bacteria</taxon>
        <taxon>Pseudomonadati</taxon>
        <taxon>Pseudomonadota</taxon>
        <taxon>Alphaproteobacteria</taxon>
        <taxon>Acetobacterales</taxon>
        <taxon>Roseomonadaceae</taxon>
        <taxon>Roseomonas</taxon>
    </lineage>
</organism>
<dbReference type="RefSeq" id="WP_187783896.1">
    <property type="nucleotide sequence ID" value="NZ_JACTVA010000009.1"/>
</dbReference>
<dbReference type="InterPro" id="IPR037050">
    <property type="entry name" value="DUF1254_sf"/>
</dbReference>
<evidence type="ECO:0000259" key="2">
    <source>
        <dbReference type="Pfam" id="PF06863"/>
    </source>
</evidence>
<dbReference type="EMBL" id="JACTVA010000009">
    <property type="protein sequence ID" value="MBC9206725.1"/>
    <property type="molecule type" value="Genomic_DNA"/>
</dbReference>
<evidence type="ECO:0000313" key="4">
    <source>
        <dbReference type="Proteomes" id="UP000626026"/>
    </source>
</evidence>
<dbReference type="InterPro" id="IPR010621">
    <property type="entry name" value="DUF1214"/>
</dbReference>
<feature type="domain" description="DUF1254" evidence="2">
    <location>
        <begin position="63"/>
        <end position="198"/>
    </location>
</feature>
<comment type="caution">
    <text evidence="3">The sequence shown here is derived from an EMBL/GenBank/DDBJ whole genome shotgun (WGS) entry which is preliminary data.</text>
</comment>